<dbReference type="GO" id="GO:0005829">
    <property type="term" value="C:cytosol"/>
    <property type="evidence" value="ECO:0007669"/>
    <property type="project" value="TreeGrafter"/>
</dbReference>
<dbReference type="NCBIfam" id="TIGR00041">
    <property type="entry name" value="DTMP_kinase"/>
    <property type="match status" value="1"/>
</dbReference>
<dbReference type="KEGG" id="marq:MARGE09_P0957"/>
<comment type="catalytic activity">
    <reaction evidence="10 12">
        <text>dTMP + ATP = dTDP + ADP</text>
        <dbReference type="Rhea" id="RHEA:13517"/>
        <dbReference type="ChEBI" id="CHEBI:30616"/>
        <dbReference type="ChEBI" id="CHEBI:58369"/>
        <dbReference type="ChEBI" id="CHEBI:63528"/>
        <dbReference type="ChEBI" id="CHEBI:456216"/>
        <dbReference type="EC" id="2.7.4.9"/>
    </reaction>
</comment>
<dbReference type="EMBL" id="AP023086">
    <property type="protein sequence ID" value="BCD96757.1"/>
    <property type="molecule type" value="Genomic_DNA"/>
</dbReference>
<dbReference type="CDD" id="cd01672">
    <property type="entry name" value="TMPK"/>
    <property type="match status" value="1"/>
</dbReference>
<keyword evidence="4 12" id="KW-0808">Transferase</keyword>
<dbReference type="InterPro" id="IPR039430">
    <property type="entry name" value="Thymidylate_kin-like_dom"/>
</dbReference>
<dbReference type="SUPFAM" id="SSF52540">
    <property type="entry name" value="P-loop containing nucleoside triphosphate hydrolases"/>
    <property type="match status" value="1"/>
</dbReference>
<evidence type="ECO:0000313" key="15">
    <source>
        <dbReference type="Proteomes" id="UP001320119"/>
    </source>
</evidence>
<feature type="binding site" evidence="12">
    <location>
        <begin position="10"/>
        <end position="17"/>
    </location>
    <ligand>
        <name>ATP</name>
        <dbReference type="ChEBI" id="CHEBI:30616"/>
    </ligand>
</feature>
<evidence type="ECO:0000256" key="12">
    <source>
        <dbReference type="HAMAP-Rule" id="MF_00165"/>
    </source>
</evidence>
<protein>
    <recommendedName>
        <fullName evidence="3 12">Thymidylate kinase</fullName>
        <ecNumber evidence="2 12">2.7.4.9</ecNumber>
    </recommendedName>
    <alternativeName>
        <fullName evidence="9 12">dTMP kinase</fullName>
    </alternativeName>
</protein>
<evidence type="ECO:0000256" key="2">
    <source>
        <dbReference type="ARBA" id="ARBA00012980"/>
    </source>
</evidence>
<dbReference type="Proteomes" id="UP001320119">
    <property type="component" value="Chromosome"/>
</dbReference>
<dbReference type="PANTHER" id="PTHR10344:SF4">
    <property type="entry name" value="UMP-CMP KINASE 2, MITOCHONDRIAL"/>
    <property type="match status" value="1"/>
</dbReference>
<dbReference type="GO" id="GO:0006235">
    <property type="term" value="P:dTTP biosynthetic process"/>
    <property type="evidence" value="ECO:0007669"/>
    <property type="project" value="UniProtKB-UniRule"/>
</dbReference>
<evidence type="ECO:0000256" key="6">
    <source>
        <dbReference type="ARBA" id="ARBA00022741"/>
    </source>
</evidence>
<keyword evidence="5 12" id="KW-0545">Nucleotide biosynthesis</keyword>
<evidence type="ECO:0000256" key="3">
    <source>
        <dbReference type="ARBA" id="ARBA00017144"/>
    </source>
</evidence>
<dbReference type="PANTHER" id="PTHR10344">
    <property type="entry name" value="THYMIDYLATE KINASE"/>
    <property type="match status" value="1"/>
</dbReference>
<proteinExistence type="inferred from homology"/>
<dbReference type="RefSeq" id="WP_236986242.1">
    <property type="nucleotide sequence ID" value="NZ_AP023086.1"/>
</dbReference>
<comment type="function">
    <text evidence="11 12">Phosphorylation of dTMP to form dTDP in both de novo and salvage pathways of dTTP synthesis.</text>
</comment>
<accession>A0AAN1WFP9</accession>
<dbReference type="EC" id="2.7.4.9" evidence="2 12"/>
<sequence length="208" mass="23046">MQGRFVTVEGTEGVGKSTNIAVIKEWLNERSIPFVATREPGGTPLAESLRELLLANRDESVDATAELLMVFAARAQHLNTLIKPHLDAGTWVLSDRFTDATYAYQGCGRGLDLALISQLEVLVQKTLRPDITVYLDVDVKVGLARAAARGELDRFEKEDVDFFERVRKGYLARVSQDPERYLVVNAGQELPAVKRDLLAALDCAFPQT</sequence>
<dbReference type="InterPro" id="IPR027417">
    <property type="entry name" value="P-loop_NTPase"/>
</dbReference>
<dbReference type="GO" id="GO:0004798">
    <property type="term" value="F:dTMP kinase activity"/>
    <property type="evidence" value="ECO:0007669"/>
    <property type="project" value="UniProtKB-UniRule"/>
</dbReference>
<dbReference type="Gene3D" id="3.40.50.300">
    <property type="entry name" value="P-loop containing nucleotide triphosphate hydrolases"/>
    <property type="match status" value="1"/>
</dbReference>
<evidence type="ECO:0000256" key="5">
    <source>
        <dbReference type="ARBA" id="ARBA00022727"/>
    </source>
</evidence>
<keyword evidence="15" id="KW-1185">Reference proteome</keyword>
<dbReference type="GO" id="GO:0006227">
    <property type="term" value="P:dUDP biosynthetic process"/>
    <property type="evidence" value="ECO:0007669"/>
    <property type="project" value="TreeGrafter"/>
</dbReference>
<reference evidence="14 15" key="1">
    <citation type="journal article" date="2022" name="IScience">
        <title>An ultrasensitive nanofiber-based assay for enzymatic hydrolysis and deep-sea microbial degradation of cellulose.</title>
        <authorList>
            <person name="Tsudome M."/>
            <person name="Tachioka M."/>
            <person name="Miyazaki M."/>
            <person name="Uchimura K."/>
            <person name="Tsuda M."/>
            <person name="Takaki Y."/>
            <person name="Deguchi S."/>
        </authorList>
    </citation>
    <scope>NUCLEOTIDE SEQUENCE [LARGE SCALE GENOMIC DNA]</scope>
    <source>
        <strain evidence="14 15">GE09</strain>
    </source>
</reference>
<evidence type="ECO:0000313" key="14">
    <source>
        <dbReference type="EMBL" id="BCD96757.1"/>
    </source>
</evidence>
<name>A0AAN1WFP9_9GAMM</name>
<evidence type="ECO:0000259" key="13">
    <source>
        <dbReference type="Pfam" id="PF02223"/>
    </source>
</evidence>
<evidence type="ECO:0000256" key="11">
    <source>
        <dbReference type="ARBA" id="ARBA00057735"/>
    </source>
</evidence>
<evidence type="ECO:0000256" key="8">
    <source>
        <dbReference type="ARBA" id="ARBA00022840"/>
    </source>
</evidence>
<dbReference type="GO" id="GO:0005524">
    <property type="term" value="F:ATP binding"/>
    <property type="evidence" value="ECO:0007669"/>
    <property type="project" value="UniProtKB-UniRule"/>
</dbReference>
<dbReference type="InterPro" id="IPR018094">
    <property type="entry name" value="Thymidylate_kinase"/>
</dbReference>
<dbReference type="HAMAP" id="MF_00165">
    <property type="entry name" value="Thymidylate_kinase"/>
    <property type="match status" value="1"/>
</dbReference>
<feature type="domain" description="Thymidylate kinase-like" evidence="13">
    <location>
        <begin position="8"/>
        <end position="196"/>
    </location>
</feature>
<keyword evidence="7 12" id="KW-0418">Kinase</keyword>
<keyword evidence="8 12" id="KW-0067">ATP-binding</keyword>
<evidence type="ECO:0000256" key="10">
    <source>
        <dbReference type="ARBA" id="ARBA00048743"/>
    </source>
</evidence>
<evidence type="ECO:0000256" key="7">
    <source>
        <dbReference type="ARBA" id="ARBA00022777"/>
    </source>
</evidence>
<evidence type="ECO:0000256" key="4">
    <source>
        <dbReference type="ARBA" id="ARBA00022679"/>
    </source>
</evidence>
<organism evidence="14 15">
    <name type="scientific">Marinagarivorans cellulosilyticus</name>
    <dbReference type="NCBI Taxonomy" id="2721545"/>
    <lineage>
        <taxon>Bacteria</taxon>
        <taxon>Pseudomonadati</taxon>
        <taxon>Pseudomonadota</taxon>
        <taxon>Gammaproteobacteria</taxon>
        <taxon>Cellvibrionales</taxon>
        <taxon>Cellvibrionaceae</taxon>
        <taxon>Marinagarivorans</taxon>
    </lineage>
</organism>
<dbReference type="FunFam" id="3.40.50.300:FF:000225">
    <property type="entry name" value="Thymidylate kinase"/>
    <property type="match status" value="1"/>
</dbReference>
<evidence type="ECO:0000256" key="9">
    <source>
        <dbReference type="ARBA" id="ARBA00029962"/>
    </source>
</evidence>
<dbReference type="AlphaFoldDB" id="A0AAN1WFP9"/>
<keyword evidence="6 12" id="KW-0547">Nucleotide-binding</keyword>
<gene>
    <name evidence="12" type="primary">tmk</name>
    <name evidence="14" type="ORF">MARGE09_P0957</name>
</gene>
<comment type="similarity">
    <text evidence="1 12">Belongs to the thymidylate kinase family.</text>
</comment>
<dbReference type="GO" id="GO:0006233">
    <property type="term" value="P:dTDP biosynthetic process"/>
    <property type="evidence" value="ECO:0007669"/>
    <property type="project" value="InterPro"/>
</dbReference>
<dbReference type="Pfam" id="PF02223">
    <property type="entry name" value="Thymidylate_kin"/>
    <property type="match status" value="1"/>
</dbReference>
<evidence type="ECO:0000256" key="1">
    <source>
        <dbReference type="ARBA" id="ARBA00009776"/>
    </source>
</evidence>